<name>A0A6J4J694_9SPHI</name>
<gene>
    <name evidence="2" type="ORF">AVDCRST_MAG56-2944</name>
</gene>
<proteinExistence type="predicted"/>
<keyword evidence="1" id="KW-1133">Transmembrane helix</keyword>
<protein>
    <submittedName>
        <fullName evidence="2">Uncharacterized protein</fullName>
    </submittedName>
</protein>
<evidence type="ECO:0000256" key="1">
    <source>
        <dbReference type="SAM" id="Phobius"/>
    </source>
</evidence>
<evidence type="ECO:0000313" key="2">
    <source>
        <dbReference type="EMBL" id="CAA9269078.1"/>
    </source>
</evidence>
<dbReference type="AlphaFoldDB" id="A0A6J4J694"/>
<reference evidence="2" key="1">
    <citation type="submission" date="2020-02" db="EMBL/GenBank/DDBJ databases">
        <authorList>
            <person name="Meier V. D."/>
        </authorList>
    </citation>
    <scope>NUCLEOTIDE SEQUENCE</scope>
    <source>
        <strain evidence="2">AVDCRST_MAG56</strain>
    </source>
</reference>
<sequence length="202" mass="22122">MGGALGPVRVKAFLNTLNTMRFIHWLRQILLAGFFGLLFFLLLDVVMWFFPPNRGWSFWQWDSSGPVAVGNGYSLALQTRPAHPLGMAEYDQRVVVFGGTARSGKELATLDLPMNTGGRTRVLLYRSVADTNKVILRDRYGDCVLDLAALRVAPAVAGDPEHPLFAGTLSFLGTLSAEAFPLKFIPAGVVSEREAIKHSATD</sequence>
<keyword evidence="1" id="KW-0472">Membrane</keyword>
<feature type="transmembrane region" description="Helical" evidence="1">
    <location>
        <begin position="29"/>
        <end position="50"/>
    </location>
</feature>
<keyword evidence="1" id="KW-0812">Transmembrane</keyword>
<dbReference type="EMBL" id="CADCTQ010000252">
    <property type="protein sequence ID" value="CAA9269078.1"/>
    <property type="molecule type" value="Genomic_DNA"/>
</dbReference>
<accession>A0A6J4J694</accession>
<organism evidence="2">
    <name type="scientific">uncultured Cytophagales bacterium</name>
    <dbReference type="NCBI Taxonomy" id="158755"/>
    <lineage>
        <taxon>Bacteria</taxon>
        <taxon>Pseudomonadati</taxon>
        <taxon>Bacteroidota</taxon>
        <taxon>Sphingobacteriia</taxon>
        <taxon>Sphingobacteriales</taxon>
        <taxon>environmental samples</taxon>
    </lineage>
</organism>